<reference evidence="8" key="3">
    <citation type="submission" date="2022-06" db="EMBL/GenBank/DDBJ databases">
        <title>Resources to Facilitate Use of the Altered Schaedler Flora (ASF) Mouse Model to Study Microbiome Function.</title>
        <authorList>
            <person name="Proctor A."/>
            <person name="Parvinroo S."/>
            <person name="Richie T."/>
            <person name="Jia X."/>
            <person name="Lee S.T.M."/>
            <person name="Karp P.D."/>
            <person name="Paley S."/>
            <person name="Kostic A.D."/>
            <person name="Pierre J.F."/>
            <person name="Wannemuehler M.J."/>
            <person name="Phillips G.J."/>
        </authorList>
    </citation>
    <scope>NUCLEOTIDE SEQUENCE</scope>
    <source>
        <strain evidence="8">ASF457</strain>
    </source>
</reference>
<keyword evidence="4" id="KW-0547">Nucleotide-binding</keyword>
<dbReference type="GO" id="GO:0005524">
    <property type="term" value="F:ATP binding"/>
    <property type="evidence" value="ECO:0007669"/>
    <property type="project" value="UniProtKB-KW"/>
</dbReference>
<evidence type="ECO:0000313" key="8">
    <source>
        <dbReference type="EMBL" id="USF23257.1"/>
    </source>
</evidence>
<keyword evidence="3" id="KW-0479">Metal-binding</keyword>
<dbReference type="AlphaFoldDB" id="V2QAN8"/>
<comment type="similarity">
    <text evidence="1">Belongs to the folylpolyglutamate synthase family.</text>
</comment>
<evidence type="ECO:0000256" key="1">
    <source>
        <dbReference type="ARBA" id="ARBA00008276"/>
    </source>
</evidence>
<protein>
    <submittedName>
        <fullName evidence="8">Dihydrofolate synthase/folylpolyglutamate synthase</fullName>
        <ecNumber evidence="8">6.3.2.12</ecNumber>
    </submittedName>
</protein>
<dbReference type="Proteomes" id="UP000017429">
    <property type="component" value="Chromosome"/>
</dbReference>
<dbReference type="RefSeq" id="WP_023276325.1">
    <property type="nucleotide sequence ID" value="NZ_CP097562.1"/>
</dbReference>
<keyword evidence="6" id="KW-0460">Magnesium</keyword>
<dbReference type="GO" id="GO:0004326">
    <property type="term" value="F:tetrahydrofolylpolyglutamate synthase activity"/>
    <property type="evidence" value="ECO:0007669"/>
    <property type="project" value="InterPro"/>
</dbReference>
<keyword evidence="2 8" id="KW-0436">Ligase</keyword>
<dbReference type="SUPFAM" id="SSF53623">
    <property type="entry name" value="MurD-like peptide ligases, catalytic domain"/>
    <property type="match status" value="1"/>
</dbReference>
<proteinExistence type="inferred from homology"/>
<evidence type="ECO:0000256" key="2">
    <source>
        <dbReference type="ARBA" id="ARBA00022598"/>
    </source>
</evidence>
<evidence type="ECO:0000256" key="3">
    <source>
        <dbReference type="ARBA" id="ARBA00022723"/>
    </source>
</evidence>
<dbReference type="Pfam" id="PF08245">
    <property type="entry name" value="Mur_ligase_M"/>
    <property type="match status" value="1"/>
</dbReference>
<reference evidence="8" key="1">
    <citation type="journal article" date="2014" name="Genome Announc.">
        <title>Draft genome sequences of the altered schaedler flora, a defined bacterial community from gnotobiotic mice.</title>
        <authorList>
            <person name="Wannemuehler M.J."/>
            <person name="Overstreet A.M."/>
            <person name="Ward D.V."/>
            <person name="Phillips G.J."/>
        </authorList>
    </citation>
    <scope>NUCLEOTIDE SEQUENCE</scope>
    <source>
        <strain evidence="8">ASF457</strain>
    </source>
</reference>
<dbReference type="EMBL" id="CP097562">
    <property type="protein sequence ID" value="USF23257.1"/>
    <property type="molecule type" value="Genomic_DNA"/>
</dbReference>
<evidence type="ECO:0000256" key="5">
    <source>
        <dbReference type="ARBA" id="ARBA00022840"/>
    </source>
</evidence>
<evidence type="ECO:0000313" key="9">
    <source>
        <dbReference type="Proteomes" id="UP000017429"/>
    </source>
</evidence>
<name>V2QAN8_9BACT</name>
<evidence type="ECO:0000259" key="7">
    <source>
        <dbReference type="Pfam" id="PF08245"/>
    </source>
</evidence>
<keyword evidence="5" id="KW-0067">ATP-binding</keyword>
<evidence type="ECO:0000256" key="4">
    <source>
        <dbReference type="ARBA" id="ARBA00022741"/>
    </source>
</evidence>
<sequence length="381" mass="43500">MNKFESYYADKFEFKNLDLSLNRIDNALTEAGFNEKSLGSIIHIAGTNGKGSTSFFLYQMLNLSGYKTALFTSPHILKINERISYSLSDISDDDMDNIFTPYQDNLIKNNLSYFEAVFFTAIMHFASKSPDFTILETGLGGRFDATNTNLINNKLCVITSMGHDHAAYLGNNIYGIINEKLGILRDNSTLILAYNKPFVLEYIKNTVKNKIKFIEKDMIISDKDYPYPYNENYTTSSYIYKLLLNHEFIYNTELKLPPCRMEKLGNVILDGSHNMSGILKIKETWKKQNISAVIFTVTNDRNIENTAEILKQVSHNLIVTTLPDNIRSIKEYSKNDIVFIQSPVEAIIYAKNHFTGTILVTGSFYLCAYIKEYLNGSRNEI</sequence>
<dbReference type="InterPro" id="IPR036615">
    <property type="entry name" value="Mur_ligase_C_dom_sf"/>
</dbReference>
<dbReference type="PANTHER" id="PTHR11136:SF0">
    <property type="entry name" value="DIHYDROFOLATE SYNTHETASE-RELATED"/>
    <property type="match status" value="1"/>
</dbReference>
<reference evidence="8" key="2">
    <citation type="submission" date="2022-05" db="EMBL/GenBank/DDBJ databases">
        <authorList>
            <person name="Proctor A.L."/>
            <person name="Phillips G.J."/>
            <person name="Wannemuehler M.J."/>
        </authorList>
    </citation>
    <scope>NUCLEOTIDE SEQUENCE</scope>
    <source>
        <strain evidence="8">ASF457</strain>
    </source>
</reference>
<dbReference type="InterPro" id="IPR036565">
    <property type="entry name" value="Mur-like_cat_sf"/>
</dbReference>
<gene>
    <name evidence="8" type="primary">folC</name>
    <name evidence="8" type="ORF">N508_000313</name>
</gene>
<evidence type="ECO:0000256" key="6">
    <source>
        <dbReference type="ARBA" id="ARBA00022842"/>
    </source>
</evidence>
<organism evidence="8 9">
    <name type="scientific">Mucispirillum schaedleri ASF457</name>
    <dbReference type="NCBI Taxonomy" id="1379858"/>
    <lineage>
        <taxon>Bacteria</taxon>
        <taxon>Pseudomonadati</taxon>
        <taxon>Deferribacterota</taxon>
        <taxon>Deferribacteres</taxon>
        <taxon>Deferribacterales</taxon>
        <taxon>Mucispirillaceae</taxon>
        <taxon>Mucispirillum</taxon>
    </lineage>
</organism>
<dbReference type="NCBIfam" id="TIGR01499">
    <property type="entry name" value="folC"/>
    <property type="match status" value="1"/>
</dbReference>
<dbReference type="PROSITE" id="PS01011">
    <property type="entry name" value="FOLYLPOLYGLU_SYNT_1"/>
    <property type="match status" value="1"/>
</dbReference>
<dbReference type="KEGG" id="msch:N508_000313"/>
<dbReference type="GO" id="GO:0046872">
    <property type="term" value="F:metal ion binding"/>
    <property type="evidence" value="ECO:0007669"/>
    <property type="project" value="UniProtKB-KW"/>
</dbReference>
<dbReference type="Gene3D" id="3.40.1190.10">
    <property type="entry name" value="Mur-like, catalytic domain"/>
    <property type="match status" value="1"/>
</dbReference>
<keyword evidence="9" id="KW-1185">Reference proteome</keyword>
<dbReference type="InterPro" id="IPR013221">
    <property type="entry name" value="Mur_ligase_cen"/>
</dbReference>
<dbReference type="GO" id="GO:0008841">
    <property type="term" value="F:dihydrofolate synthase activity"/>
    <property type="evidence" value="ECO:0007669"/>
    <property type="project" value="UniProtKB-EC"/>
</dbReference>
<dbReference type="GO" id="GO:0005737">
    <property type="term" value="C:cytoplasm"/>
    <property type="evidence" value="ECO:0007669"/>
    <property type="project" value="TreeGrafter"/>
</dbReference>
<dbReference type="InterPro" id="IPR001645">
    <property type="entry name" value="Folylpolyglutamate_synth"/>
</dbReference>
<dbReference type="InterPro" id="IPR018109">
    <property type="entry name" value="Folylpolyglutamate_synth_CS"/>
</dbReference>
<dbReference type="eggNOG" id="COG0285">
    <property type="taxonomic scope" value="Bacteria"/>
</dbReference>
<dbReference type="Gene3D" id="3.90.190.20">
    <property type="entry name" value="Mur ligase, C-terminal domain"/>
    <property type="match status" value="1"/>
</dbReference>
<accession>V2QAN8</accession>
<dbReference type="EC" id="6.3.2.12" evidence="8"/>
<dbReference type="SUPFAM" id="SSF53244">
    <property type="entry name" value="MurD-like peptide ligases, peptide-binding domain"/>
    <property type="match status" value="1"/>
</dbReference>
<feature type="domain" description="Mur ligase central" evidence="7">
    <location>
        <begin position="44"/>
        <end position="214"/>
    </location>
</feature>
<dbReference type="PANTHER" id="PTHR11136">
    <property type="entry name" value="FOLYLPOLYGLUTAMATE SYNTHASE-RELATED"/>
    <property type="match status" value="1"/>
</dbReference>